<dbReference type="Proteomes" id="UP001294570">
    <property type="component" value="Unassembled WGS sequence"/>
</dbReference>
<keyword evidence="5 8" id="KW-0449">Lipoprotein</keyword>
<dbReference type="SUPFAM" id="SSF50182">
    <property type="entry name" value="Sm-like ribonucleoproteins"/>
    <property type="match status" value="1"/>
</dbReference>
<evidence type="ECO:0000256" key="6">
    <source>
        <dbReference type="SAM" id="SignalP"/>
    </source>
</evidence>
<keyword evidence="2 6" id="KW-0732">Signal</keyword>
<keyword evidence="4" id="KW-0564">Palmitate</keyword>
<dbReference type="PANTHER" id="PTHR37011">
    <property type="entry name" value="POT FAMILY PEPTIDE TRANSPORT PROTEIN-RELATED"/>
    <property type="match status" value="1"/>
</dbReference>
<feature type="signal peptide" evidence="6">
    <location>
        <begin position="1"/>
        <end position="27"/>
    </location>
</feature>
<evidence type="ECO:0000256" key="2">
    <source>
        <dbReference type="ARBA" id="ARBA00022729"/>
    </source>
</evidence>
<gene>
    <name evidence="8" type="ORF">TOI97_12960</name>
</gene>
<protein>
    <submittedName>
        <fullName evidence="8">YgdI/YgdR family lipoprotein</fullName>
    </submittedName>
</protein>
<keyword evidence="9" id="KW-1185">Reference proteome</keyword>
<reference evidence="8 9" key="1">
    <citation type="submission" date="2023-12" db="EMBL/GenBank/DDBJ databases">
        <title>Denitrificimonas halotolerans sp. nov.,a novel species isolated from landfill leachate.</title>
        <authorList>
            <person name="Wang S."/>
        </authorList>
    </citation>
    <scope>NUCLEOTIDE SEQUENCE [LARGE SCALE GENOMIC DNA]</scope>
    <source>
        <strain evidence="8 9">JX-1</strain>
    </source>
</reference>
<dbReference type="PANTHER" id="PTHR37011:SF1">
    <property type="entry name" value="POT FAMILY PEPTIDE TRANSPORT PROTEIN"/>
    <property type="match status" value="1"/>
</dbReference>
<dbReference type="InterPro" id="IPR047807">
    <property type="entry name" value="YgdI/YgdR-like_SH3-like"/>
</dbReference>
<evidence type="ECO:0000256" key="3">
    <source>
        <dbReference type="ARBA" id="ARBA00023136"/>
    </source>
</evidence>
<comment type="caution">
    <text evidence="8">The sequence shown here is derived from an EMBL/GenBank/DDBJ whole genome shotgun (WGS) entry which is preliminary data.</text>
</comment>
<dbReference type="InterPro" id="IPR010305">
    <property type="entry name" value="YgdI/YgdR-like"/>
</dbReference>
<dbReference type="Gene3D" id="2.30.30.100">
    <property type="match status" value="1"/>
</dbReference>
<feature type="chain" id="PRO_5046590556" evidence="6">
    <location>
        <begin position="28"/>
        <end position="73"/>
    </location>
</feature>
<name>A0ABU5GXV1_9GAMM</name>
<dbReference type="NCBIfam" id="NF033216">
    <property type="entry name" value="lipo_YgdI_YgdR"/>
    <property type="match status" value="1"/>
</dbReference>
<evidence type="ECO:0000256" key="1">
    <source>
        <dbReference type="ARBA" id="ARBA00022475"/>
    </source>
</evidence>
<proteinExistence type="predicted"/>
<organism evidence="8 9">
    <name type="scientific">Denitrificimonas halotolerans</name>
    <dbReference type="NCBI Taxonomy" id="3098930"/>
    <lineage>
        <taxon>Bacteria</taxon>
        <taxon>Pseudomonadati</taxon>
        <taxon>Pseudomonadota</taxon>
        <taxon>Gammaproteobacteria</taxon>
        <taxon>Pseudomonadales</taxon>
        <taxon>Pseudomonadaceae</taxon>
        <taxon>Denitrificimonas</taxon>
    </lineage>
</organism>
<keyword evidence="1" id="KW-1003">Cell membrane</keyword>
<keyword evidence="3" id="KW-0472">Membrane</keyword>
<dbReference type="Pfam" id="PF06004">
    <property type="entry name" value="DUF903"/>
    <property type="match status" value="1"/>
</dbReference>
<evidence type="ECO:0000256" key="5">
    <source>
        <dbReference type="ARBA" id="ARBA00023288"/>
    </source>
</evidence>
<dbReference type="InterPro" id="IPR010920">
    <property type="entry name" value="LSM_dom_sf"/>
</dbReference>
<feature type="domain" description="Lipoprotein YgdI/YgdR-like SH3-like" evidence="7">
    <location>
        <begin position="24"/>
        <end position="71"/>
    </location>
</feature>
<evidence type="ECO:0000256" key="4">
    <source>
        <dbReference type="ARBA" id="ARBA00023139"/>
    </source>
</evidence>
<dbReference type="RefSeq" id="WP_321554547.1">
    <property type="nucleotide sequence ID" value="NZ_JAXIVU010000034.1"/>
</dbReference>
<sequence>MGKKNLMTLFACTTLFVLVGCSTPAVITLKDGEQIETKDKPRYDEDSGFYQFEQEDGKPVQVNKDEIHTIKIK</sequence>
<dbReference type="PROSITE" id="PS51257">
    <property type="entry name" value="PROKAR_LIPOPROTEIN"/>
    <property type="match status" value="1"/>
</dbReference>
<evidence type="ECO:0000313" key="9">
    <source>
        <dbReference type="Proteomes" id="UP001294570"/>
    </source>
</evidence>
<evidence type="ECO:0000259" key="7">
    <source>
        <dbReference type="Pfam" id="PF06004"/>
    </source>
</evidence>
<evidence type="ECO:0000313" key="8">
    <source>
        <dbReference type="EMBL" id="MDY7220468.1"/>
    </source>
</evidence>
<dbReference type="EMBL" id="JAXIVU010000034">
    <property type="protein sequence ID" value="MDY7220468.1"/>
    <property type="molecule type" value="Genomic_DNA"/>
</dbReference>
<accession>A0ABU5GXV1</accession>